<evidence type="ECO:0000256" key="9">
    <source>
        <dbReference type="ARBA" id="ARBA00039733"/>
    </source>
</evidence>
<comment type="caution">
    <text evidence="10">Lacks conserved residue(s) required for the propagation of feature annotation.</text>
</comment>
<dbReference type="SUPFAM" id="SSF103491">
    <property type="entry name" value="Preprotein translocase SecY subunit"/>
    <property type="match status" value="1"/>
</dbReference>
<comment type="function">
    <text evidence="10">The central subunit of the protein translocation channel SecYEG. Consists of two halves formed by TMs 1-5 and 6-10. These two domains form a lateral gate at the front which open onto the bilayer between TMs 2 and 7, and are clamped together by SecE at the back. The channel is closed by both a pore ring composed of hydrophobic SecY resides and a short helix (helix 2A) on the extracellular side of the membrane which forms a plug. The plug probably moves laterally to allow the channel to open. The ring and the pore may move independently.</text>
</comment>
<feature type="transmembrane region" description="Helical" evidence="10">
    <location>
        <begin position="307"/>
        <end position="326"/>
    </location>
</feature>
<keyword evidence="4 10" id="KW-0812">Transmembrane</keyword>
<dbReference type="RefSeq" id="WP_105367659.1">
    <property type="nucleotide sequence ID" value="NZ_NEMB01000003.1"/>
</dbReference>
<feature type="transmembrane region" description="Helical" evidence="10">
    <location>
        <begin position="115"/>
        <end position="133"/>
    </location>
</feature>
<feature type="transmembrane region" description="Helical" evidence="10">
    <location>
        <begin position="264"/>
        <end position="287"/>
    </location>
</feature>
<evidence type="ECO:0000256" key="4">
    <source>
        <dbReference type="ARBA" id="ARBA00022692"/>
    </source>
</evidence>
<organism evidence="12 13">
    <name type="scientific">Acetivibrio saccincola</name>
    <dbReference type="NCBI Taxonomy" id="1677857"/>
    <lineage>
        <taxon>Bacteria</taxon>
        <taxon>Bacillati</taxon>
        <taxon>Bacillota</taxon>
        <taxon>Clostridia</taxon>
        <taxon>Eubacteriales</taxon>
        <taxon>Oscillospiraceae</taxon>
        <taxon>Acetivibrio</taxon>
    </lineage>
</organism>
<comment type="subunit">
    <text evidence="10">Component of the Sec protein translocase complex. Heterotrimer consisting of SecY, SecE and SecG subunits. The heterotrimers can form oligomers, although 1 heterotrimer is thought to be able to translocate proteins. Interacts with the ribosome. Interacts with SecDF, and other proteins may be involved. Interacts with SecA.</text>
</comment>
<dbReference type="Pfam" id="PF00344">
    <property type="entry name" value="SecY"/>
    <property type="match status" value="1"/>
</dbReference>
<accession>A0A2S8R8A1</accession>
<dbReference type="GO" id="GO:0065002">
    <property type="term" value="P:intracellular protein transmembrane transport"/>
    <property type="evidence" value="ECO:0007669"/>
    <property type="project" value="UniProtKB-UniRule"/>
</dbReference>
<evidence type="ECO:0000256" key="7">
    <source>
        <dbReference type="ARBA" id="ARBA00023010"/>
    </source>
</evidence>
<dbReference type="InterPro" id="IPR030659">
    <property type="entry name" value="SecY_CS"/>
</dbReference>
<dbReference type="PIRSF" id="PIRSF004557">
    <property type="entry name" value="SecY"/>
    <property type="match status" value="1"/>
</dbReference>
<keyword evidence="5 10" id="KW-0653">Protein transport</keyword>
<evidence type="ECO:0000256" key="8">
    <source>
        <dbReference type="ARBA" id="ARBA00023136"/>
    </source>
</evidence>
<dbReference type="PRINTS" id="PR00303">
    <property type="entry name" value="SECYTRNLCASE"/>
</dbReference>
<feature type="transmembrane region" description="Helical" evidence="10">
    <location>
        <begin position="145"/>
        <end position="164"/>
    </location>
</feature>
<feature type="transmembrane region" description="Helical" evidence="10">
    <location>
        <begin position="364"/>
        <end position="385"/>
    </location>
</feature>
<comment type="subcellular location">
    <subcellularLocation>
        <location evidence="10">Cell membrane</location>
        <topology evidence="10">Multi-pass membrane protein</topology>
    </subcellularLocation>
    <subcellularLocation>
        <location evidence="1">Membrane</location>
        <topology evidence="1">Multi-pass membrane protein</topology>
    </subcellularLocation>
</comment>
<dbReference type="InterPro" id="IPR023201">
    <property type="entry name" value="SecY_dom_sf"/>
</dbReference>
<keyword evidence="7 10" id="KW-0811">Translocation</keyword>
<keyword evidence="3 10" id="KW-0813">Transport</keyword>
<feature type="transmembrane region" description="Helical" evidence="10">
    <location>
        <begin position="176"/>
        <end position="195"/>
    </location>
</feature>
<keyword evidence="10" id="KW-1003">Cell membrane</keyword>
<evidence type="ECO:0000256" key="11">
    <source>
        <dbReference type="RuleBase" id="RU004349"/>
    </source>
</evidence>
<evidence type="ECO:0000256" key="3">
    <source>
        <dbReference type="ARBA" id="ARBA00022448"/>
    </source>
</evidence>
<dbReference type="OrthoDB" id="9809248at2"/>
<dbReference type="Proteomes" id="UP000239720">
    <property type="component" value="Unassembled WGS sequence"/>
</dbReference>
<feature type="transmembrane region" description="Helical" evidence="10">
    <location>
        <begin position="73"/>
        <end position="95"/>
    </location>
</feature>
<dbReference type="NCBIfam" id="TIGR00967">
    <property type="entry name" value="3a0501s007"/>
    <property type="match status" value="1"/>
</dbReference>
<dbReference type="AlphaFoldDB" id="A0A2S8R8A1"/>
<dbReference type="Gene3D" id="1.10.3370.10">
    <property type="entry name" value="SecY subunit domain"/>
    <property type="match status" value="1"/>
</dbReference>
<dbReference type="PANTHER" id="PTHR10906">
    <property type="entry name" value="SECY/SEC61-ALPHA FAMILY MEMBER"/>
    <property type="match status" value="1"/>
</dbReference>
<evidence type="ECO:0000256" key="6">
    <source>
        <dbReference type="ARBA" id="ARBA00022989"/>
    </source>
</evidence>
<keyword evidence="6 10" id="KW-1133">Transmembrane helix</keyword>
<gene>
    <name evidence="10" type="primary">secY</name>
    <name evidence="12" type="ORF">B9R14_04030</name>
</gene>
<dbReference type="HAMAP" id="MF_01465">
    <property type="entry name" value="SecY"/>
    <property type="match status" value="1"/>
</dbReference>
<dbReference type="GO" id="GO:0005886">
    <property type="term" value="C:plasma membrane"/>
    <property type="evidence" value="ECO:0007669"/>
    <property type="project" value="UniProtKB-SubCell"/>
</dbReference>
<dbReference type="PROSITE" id="PS00756">
    <property type="entry name" value="SECY_2"/>
    <property type="match status" value="1"/>
</dbReference>
<comment type="similarity">
    <text evidence="2 10 11">Belongs to the SecY/SEC61-alpha family.</text>
</comment>
<dbReference type="FunFam" id="1.10.3370.10:FF:000001">
    <property type="entry name" value="Preprotein translocase subunit SecY"/>
    <property type="match status" value="1"/>
</dbReference>
<evidence type="ECO:0000256" key="5">
    <source>
        <dbReference type="ARBA" id="ARBA00022927"/>
    </source>
</evidence>
<name>A0A2S8R8A1_9FIRM</name>
<evidence type="ECO:0000256" key="1">
    <source>
        <dbReference type="ARBA" id="ARBA00004141"/>
    </source>
</evidence>
<dbReference type="EMBL" id="NEMB01000003">
    <property type="protein sequence ID" value="PQQ66016.1"/>
    <property type="molecule type" value="Genomic_DNA"/>
</dbReference>
<dbReference type="GO" id="GO:0006605">
    <property type="term" value="P:protein targeting"/>
    <property type="evidence" value="ECO:0007669"/>
    <property type="project" value="UniProtKB-UniRule"/>
</dbReference>
<proteinExistence type="inferred from homology"/>
<evidence type="ECO:0000256" key="2">
    <source>
        <dbReference type="ARBA" id="ARBA00005751"/>
    </source>
</evidence>
<sequence>MRAIIETLRNAWKIADLRKRILVTLFFLLLFRLGAAIPVPGLNPDILKELLGGASIFNFANIIGGGALARATIFALGITPYITASIIMNLLAVAIPKLEQLAKEGEEGRKIMAQYTRYGTVVLAFLQATGFYFGLRDAVMTRGWFSFVTITLTFTAGTAILMWLGEQITEHGIGNGISLIIFAGILSQGPAAYGALMAQKENIGTGIMLYVGIAAIVLVFLAVVTAVVWVQEAERRIPVQYAKRVVGRKMYGGQSTHIPIKVNMAGVIPIIFASSFIMLPPTIVGFFWANSTHPVAVFFRHFPEKPWVAVLNGVLIMFFTFFYTFIQFNPVELANNLKKNGGFIPGIRPGKPTSDYIFKVVNRITWFSAVFIAAIQLFPSLLGTLTKLQGVWIAGSSIMIMVGVALETVKQIESQMIMRHYKGFLE</sequence>
<evidence type="ECO:0000256" key="10">
    <source>
        <dbReference type="HAMAP-Rule" id="MF_01465"/>
    </source>
</evidence>
<dbReference type="InterPro" id="IPR002208">
    <property type="entry name" value="SecY/SEC61-alpha"/>
</dbReference>
<comment type="caution">
    <text evidence="12">The sequence shown here is derived from an EMBL/GenBank/DDBJ whole genome shotgun (WGS) entry which is preliminary data.</text>
</comment>
<evidence type="ECO:0000313" key="12">
    <source>
        <dbReference type="EMBL" id="PQQ66016.1"/>
    </source>
</evidence>
<feature type="transmembrane region" description="Helical" evidence="10">
    <location>
        <begin position="391"/>
        <end position="409"/>
    </location>
</feature>
<dbReference type="InterPro" id="IPR026593">
    <property type="entry name" value="SecY"/>
</dbReference>
<protein>
    <recommendedName>
        <fullName evidence="9 10">Protein translocase subunit SecY</fullName>
    </recommendedName>
</protein>
<dbReference type="GO" id="GO:0043952">
    <property type="term" value="P:protein transport by the Sec complex"/>
    <property type="evidence" value="ECO:0007669"/>
    <property type="project" value="UniProtKB-UniRule"/>
</dbReference>
<feature type="transmembrane region" description="Helical" evidence="10">
    <location>
        <begin position="207"/>
        <end position="230"/>
    </location>
</feature>
<keyword evidence="8 10" id="KW-0472">Membrane</keyword>
<reference evidence="12 13" key="1">
    <citation type="journal article" date="2018" name="Syst. Appl. Microbiol.">
        <title>Characterization and high-quality draft genome sequence of Herbivorax saccincola A7, an anaerobic, alkaliphilic, thermophilic, cellulolytic, and xylanolytic bacterium.</title>
        <authorList>
            <person name="Aikawa S."/>
            <person name="Baramee S."/>
            <person name="Sermsathanaswadi J."/>
            <person name="Thianheng P."/>
            <person name="Tachaapaikoon C."/>
            <person name="Shikata A."/>
            <person name="Waeonukul R."/>
            <person name="Pason P."/>
            <person name="Ratanakhanokchai K."/>
            <person name="Kosugi A."/>
        </authorList>
    </citation>
    <scope>NUCLEOTIDE SEQUENCE [LARGE SCALE GENOMIC DNA]</scope>
    <source>
        <strain evidence="12 13">A7</strain>
    </source>
</reference>
<evidence type="ECO:0000313" key="13">
    <source>
        <dbReference type="Proteomes" id="UP000239720"/>
    </source>
</evidence>